<evidence type="ECO:0000256" key="1">
    <source>
        <dbReference type="ARBA" id="ARBA00022669"/>
    </source>
</evidence>
<feature type="chain" id="PRO_5034152140" evidence="7">
    <location>
        <begin position="19"/>
        <end position="366"/>
    </location>
</feature>
<evidence type="ECO:0000256" key="5">
    <source>
        <dbReference type="ARBA" id="ARBA00023180"/>
    </source>
</evidence>
<keyword evidence="5" id="KW-0325">Glycoprotein</keyword>
<evidence type="ECO:0000256" key="2">
    <source>
        <dbReference type="ARBA" id="ARBA00022729"/>
    </source>
</evidence>
<keyword evidence="9" id="KW-1185">Reference proteome</keyword>
<evidence type="ECO:0000256" key="6">
    <source>
        <dbReference type="SAM" id="MobiDB-lite"/>
    </source>
</evidence>
<evidence type="ECO:0000259" key="8">
    <source>
        <dbReference type="PROSITE" id="PS50940"/>
    </source>
</evidence>
<dbReference type="InterPro" id="IPR036508">
    <property type="entry name" value="Chitin-bd_dom_sf"/>
</dbReference>
<keyword evidence="2 7" id="KW-0732">Signal</keyword>
<dbReference type="Gene3D" id="2.170.140.10">
    <property type="entry name" value="Chitin binding domain"/>
    <property type="match status" value="3"/>
</dbReference>
<gene>
    <name evidence="10" type="primary">LOC108677973</name>
</gene>
<dbReference type="PROSITE" id="PS50940">
    <property type="entry name" value="CHIT_BIND_II"/>
    <property type="match status" value="3"/>
</dbReference>
<dbReference type="InterPro" id="IPR051940">
    <property type="entry name" value="Chitin_bind-dev_reg"/>
</dbReference>
<dbReference type="GO" id="GO:0005576">
    <property type="term" value="C:extracellular region"/>
    <property type="evidence" value="ECO:0007669"/>
    <property type="project" value="InterPro"/>
</dbReference>
<feature type="compositionally biased region" description="Low complexity" evidence="6">
    <location>
        <begin position="356"/>
        <end position="366"/>
    </location>
</feature>
<evidence type="ECO:0000256" key="7">
    <source>
        <dbReference type="SAM" id="SignalP"/>
    </source>
</evidence>
<dbReference type="KEGG" id="hazt:108677973"/>
<feature type="domain" description="Chitin-binding type-2" evidence="8">
    <location>
        <begin position="156"/>
        <end position="220"/>
    </location>
</feature>
<evidence type="ECO:0000313" key="9">
    <source>
        <dbReference type="Proteomes" id="UP000694843"/>
    </source>
</evidence>
<evidence type="ECO:0000256" key="4">
    <source>
        <dbReference type="ARBA" id="ARBA00023157"/>
    </source>
</evidence>
<dbReference type="PANTHER" id="PTHR23301:SF104">
    <property type="entry name" value="BCDNA.GH02976"/>
    <property type="match status" value="1"/>
</dbReference>
<reference evidence="10" key="1">
    <citation type="submission" date="2025-08" db="UniProtKB">
        <authorList>
            <consortium name="RefSeq"/>
        </authorList>
    </citation>
    <scope>IDENTIFICATION</scope>
    <source>
        <tissue evidence="10">Whole organism</tissue>
    </source>
</reference>
<organism evidence="9 10">
    <name type="scientific">Hyalella azteca</name>
    <name type="common">Amphipod</name>
    <dbReference type="NCBI Taxonomy" id="294128"/>
    <lineage>
        <taxon>Eukaryota</taxon>
        <taxon>Metazoa</taxon>
        <taxon>Ecdysozoa</taxon>
        <taxon>Arthropoda</taxon>
        <taxon>Crustacea</taxon>
        <taxon>Multicrustacea</taxon>
        <taxon>Malacostraca</taxon>
        <taxon>Eumalacostraca</taxon>
        <taxon>Peracarida</taxon>
        <taxon>Amphipoda</taxon>
        <taxon>Senticaudata</taxon>
        <taxon>Talitrida</taxon>
        <taxon>Talitroidea</taxon>
        <taxon>Hyalellidae</taxon>
        <taxon>Hyalella</taxon>
    </lineage>
</organism>
<dbReference type="Pfam" id="PF01607">
    <property type="entry name" value="CBM_14"/>
    <property type="match status" value="3"/>
</dbReference>
<dbReference type="GeneID" id="108677973"/>
<feature type="compositionally biased region" description="Acidic residues" evidence="6">
    <location>
        <begin position="344"/>
        <end position="355"/>
    </location>
</feature>
<keyword evidence="1" id="KW-0147">Chitin-binding</keyword>
<dbReference type="SUPFAM" id="SSF57625">
    <property type="entry name" value="Invertebrate chitin-binding proteins"/>
    <property type="match status" value="3"/>
</dbReference>
<evidence type="ECO:0000313" key="10">
    <source>
        <dbReference type="RefSeq" id="XP_018021784.1"/>
    </source>
</evidence>
<dbReference type="AlphaFoldDB" id="A0A8B7P6J3"/>
<protein>
    <submittedName>
        <fullName evidence="10">Protein obstructor-E-like</fullName>
    </submittedName>
</protein>
<dbReference type="SMART" id="SM00494">
    <property type="entry name" value="ChtBD2"/>
    <property type="match status" value="3"/>
</dbReference>
<proteinExistence type="predicted"/>
<dbReference type="GO" id="GO:0008061">
    <property type="term" value="F:chitin binding"/>
    <property type="evidence" value="ECO:0007669"/>
    <property type="project" value="UniProtKB-KW"/>
</dbReference>
<dbReference type="RefSeq" id="XP_018021784.1">
    <property type="nucleotide sequence ID" value="XM_018166295.2"/>
</dbReference>
<sequence>MASYVLVIIALSVVSVGAQDVVSDCPISDGYFADSLQCDKYYECIDNVLTEKLCPDGMAFNDLNHRVEKCDYIYQIDCVDRPELQPAQSTEFCPRANGYFAHPEPGRCDEFYFCAKGEGSHLTCPESLVFSLKTGTCVWPDEAGRTDDCKSGNVVNFTCPSVPSIEAVAHPRYADPEDCQYFYVCINGKTPRRNGCNFGQVFNSKIAACDTPKEVPECSDYYFDYFTEYFASLGDSGVPSPDIMQAAIASGFDVPQVAKRVRVKPSSSALAASDGVRRRRPLVETAERPKIVTPIEGPKLPDAGDKVRAAGSAQEAKPARTRRPSLRAPSRAATTTTTTTTPAPEEDYVYYDEYPETAGAAATPAA</sequence>
<evidence type="ECO:0000256" key="3">
    <source>
        <dbReference type="ARBA" id="ARBA00022737"/>
    </source>
</evidence>
<feature type="domain" description="Chitin-binding type-2" evidence="8">
    <location>
        <begin position="22"/>
        <end position="80"/>
    </location>
</feature>
<feature type="region of interest" description="Disordered" evidence="6">
    <location>
        <begin position="268"/>
        <end position="287"/>
    </location>
</feature>
<keyword evidence="4" id="KW-1015">Disulfide bond</keyword>
<dbReference type="OrthoDB" id="439917at2759"/>
<dbReference type="PANTHER" id="PTHR23301">
    <property type="entry name" value="CHITIN BINDING PERITROPHIN-A"/>
    <property type="match status" value="1"/>
</dbReference>
<dbReference type="Proteomes" id="UP000694843">
    <property type="component" value="Unplaced"/>
</dbReference>
<accession>A0A8B7P6J3</accession>
<feature type="region of interest" description="Disordered" evidence="6">
    <location>
        <begin position="292"/>
        <end position="366"/>
    </location>
</feature>
<feature type="compositionally biased region" description="Low complexity" evidence="6">
    <location>
        <begin position="326"/>
        <end position="341"/>
    </location>
</feature>
<feature type="domain" description="Chitin-binding type-2" evidence="8">
    <location>
        <begin position="90"/>
        <end position="151"/>
    </location>
</feature>
<feature type="signal peptide" evidence="7">
    <location>
        <begin position="1"/>
        <end position="18"/>
    </location>
</feature>
<keyword evidence="3" id="KW-0677">Repeat</keyword>
<dbReference type="InterPro" id="IPR002557">
    <property type="entry name" value="Chitin-bd_dom"/>
</dbReference>
<name>A0A8B7P6J3_HYAAZ</name>